<evidence type="ECO:0000313" key="4">
    <source>
        <dbReference type="Proteomes" id="UP000294844"/>
    </source>
</evidence>
<comment type="caution">
    <text evidence="2">The sequence shown here is derived from an EMBL/GenBank/DDBJ whole genome shotgun (WGS) entry which is preliminary data.</text>
</comment>
<organism evidence="2 5">
    <name type="scientific">Mycobacteroides salmoniphilum</name>
    <dbReference type="NCBI Taxonomy" id="404941"/>
    <lineage>
        <taxon>Bacteria</taxon>
        <taxon>Bacillati</taxon>
        <taxon>Actinomycetota</taxon>
        <taxon>Actinomycetes</taxon>
        <taxon>Mycobacteriales</taxon>
        <taxon>Mycobacteriaceae</taxon>
        <taxon>Mycobacteroides</taxon>
    </lineage>
</organism>
<sequence>MGTCCGTAAGGLALAVMQISSTPPGLLRVYTSPKPGRHPQPSCPAPDGPRHAKASRTPTNQVRVLRHFTATFHEDYKTLGGRCPSVDFTIRNPGQRGRAGHLLESGAPWLVRAQRARSARGGATLVIENASLLQARILVRSLYEHVSAVTEKLALAERGIRSPSVRSYPSSMRRQRAKMTLMRKDLYEAHRLIEQLHRRFPETRDVTWPIEPHARHGNRQ</sequence>
<dbReference type="AlphaFoldDB" id="A0A4R8SDK5"/>
<name>A0A4R8SDK5_9MYCO</name>
<dbReference type="Proteomes" id="UP000295685">
    <property type="component" value="Unassembled WGS sequence"/>
</dbReference>
<keyword evidence="4" id="KW-1185">Reference proteome</keyword>
<evidence type="ECO:0000313" key="5">
    <source>
        <dbReference type="Proteomes" id="UP000295685"/>
    </source>
</evidence>
<proteinExistence type="predicted"/>
<dbReference type="Proteomes" id="UP000294844">
    <property type="component" value="Unassembled WGS sequence"/>
</dbReference>
<evidence type="ECO:0000313" key="3">
    <source>
        <dbReference type="EMBL" id="TEA09282.1"/>
    </source>
</evidence>
<feature type="region of interest" description="Disordered" evidence="1">
    <location>
        <begin position="31"/>
        <end position="58"/>
    </location>
</feature>
<dbReference type="EMBL" id="PECM01000001">
    <property type="protein sequence ID" value="TEA09282.1"/>
    <property type="molecule type" value="Genomic_DNA"/>
</dbReference>
<gene>
    <name evidence="3" type="ORF">CCUG60883_00043</name>
    <name evidence="2" type="ORF">CCUG60885_03102</name>
</gene>
<protein>
    <submittedName>
        <fullName evidence="2">Uncharacterized protein</fullName>
    </submittedName>
</protein>
<accession>A0A4R8SDK5</accession>
<evidence type="ECO:0000313" key="2">
    <source>
        <dbReference type="EMBL" id="TDZ93499.1"/>
    </source>
</evidence>
<reference evidence="4 5" key="1">
    <citation type="journal article" date="2019" name="Sci. Rep.">
        <title>Extended insight into the Mycobacterium chelonae-abscessus complex through whole genome sequencing of Mycobacterium salmoniphilum outbreak and Mycobacterium salmoniphilum-like strains.</title>
        <authorList>
            <person name="Behra P.R.K."/>
            <person name="Das S."/>
            <person name="Pettersson B.M.F."/>
            <person name="Shirreff L."/>
            <person name="DuCote T."/>
            <person name="Jacobsson K.G."/>
            <person name="Ennis D.G."/>
            <person name="Kirsebom L.A."/>
        </authorList>
    </citation>
    <scope>NUCLEOTIDE SEQUENCE [LARGE SCALE GENOMIC DNA]</scope>
    <source>
        <strain evidence="3 4">CCUG 60883</strain>
        <strain evidence="2 5">CCUG 60885</strain>
    </source>
</reference>
<evidence type="ECO:0000256" key="1">
    <source>
        <dbReference type="SAM" id="MobiDB-lite"/>
    </source>
</evidence>
<dbReference type="EMBL" id="PECK01000006">
    <property type="protein sequence ID" value="TDZ93499.1"/>
    <property type="molecule type" value="Genomic_DNA"/>
</dbReference>